<feature type="transmembrane region" description="Helical" evidence="1">
    <location>
        <begin position="45"/>
        <end position="62"/>
    </location>
</feature>
<dbReference type="InterPro" id="IPR051557">
    <property type="entry name" value="NipSnap_domain"/>
</dbReference>
<name>A0A7R9K1M2_TIMGE</name>
<gene>
    <name evidence="2" type="ORF">TGEB3V08_LOCUS6459</name>
</gene>
<keyword evidence="1" id="KW-0812">Transmembrane</keyword>
<dbReference type="PANTHER" id="PTHR21017:SF17">
    <property type="entry name" value="PROTEIN NIPSNAP"/>
    <property type="match status" value="1"/>
</dbReference>
<accession>A0A7R9K1M2</accession>
<proteinExistence type="predicted"/>
<reference evidence="2" key="1">
    <citation type="submission" date="2020-11" db="EMBL/GenBank/DDBJ databases">
        <authorList>
            <person name="Tran Van P."/>
        </authorList>
    </citation>
    <scope>NUCLEOTIDE SEQUENCE</scope>
</reference>
<keyword evidence="1" id="KW-0472">Membrane</keyword>
<feature type="transmembrane region" description="Helical" evidence="1">
    <location>
        <begin position="74"/>
        <end position="97"/>
    </location>
</feature>
<evidence type="ECO:0000313" key="2">
    <source>
        <dbReference type="EMBL" id="CAD7596576.1"/>
    </source>
</evidence>
<organism evidence="2">
    <name type="scientific">Timema genevievae</name>
    <name type="common">Walking stick</name>
    <dbReference type="NCBI Taxonomy" id="629358"/>
    <lineage>
        <taxon>Eukaryota</taxon>
        <taxon>Metazoa</taxon>
        <taxon>Ecdysozoa</taxon>
        <taxon>Arthropoda</taxon>
        <taxon>Hexapoda</taxon>
        <taxon>Insecta</taxon>
        <taxon>Pterygota</taxon>
        <taxon>Neoptera</taxon>
        <taxon>Polyneoptera</taxon>
        <taxon>Phasmatodea</taxon>
        <taxon>Timematodea</taxon>
        <taxon>Timematoidea</taxon>
        <taxon>Timematidae</taxon>
        <taxon>Timema</taxon>
    </lineage>
</organism>
<protein>
    <submittedName>
        <fullName evidence="2">Uncharacterized protein</fullName>
    </submittedName>
</protein>
<keyword evidence="1" id="KW-1133">Transmembrane helix</keyword>
<sequence>MEAVRSHGAGEEPRAQAFFVDGSVKFDDFFFVVGGASIAGGVKSAGPPSLGVGIFLCVYASMMTDWTGRPEGSLFVLLFPTLLPVLFCHATLLPLLISTGLEILEEGRYNAICYRFLSITSSVKDSNEGWLSKLLVRRIEPTKESHSRLLSDKEVIYELQTHNVKPDSFDKYIQNW</sequence>
<dbReference type="GO" id="GO:0005739">
    <property type="term" value="C:mitochondrion"/>
    <property type="evidence" value="ECO:0007669"/>
    <property type="project" value="TreeGrafter"/>
</dbReference>
<dbReference type="PANTHER" id="PTHR21017">
    <property type="entry name" value="NIPSNAP-RELATED"/>
    <property type="match status" value="1"/>
</dbReference>
<evidence type="ECO:0000256" key="1">
    <source>
        <dbReference type="SAM" id="Phobius"/>
    </source>
</evidence>
<dbReference type="AlphaFoldDB" id="A0A7R9K1M2"/>
<dbReference type="EMBL" id="OE841638">
    <property type="protein sequence ID" value="CAD7596576.1"/>
    <property type="molecule type" value="Genomic_DNA"/>
</dbReference>